<comment type="caution">
    <text evidence="7">The sequence shown here is derived from an EMBL/GenBank/DDBJ whole genome shotgun (WGS) entry which is preliminary data.</text>
</comment>
<evidence type="ECO:0000256" key="4">
    <source>
        <dbReference type="ARBA" id="ARBA00022993"/>
    </source>
</evidence>
<dbReference type="EMBL" id="DRLF01000253">
    <property type="protein sequence ID" value="HEC06623.1"/>
    <property type="molecule type" value="Genomic_DNA"/>
</dbReference>
<dbReference type="InterPro" id="IPR027417">
    <property type="entry name" value="P-loop_NTPase"/>
</dbReference>
<dbReference type="CDD" id="cd02022">
    <property type="entry name" value="DPCK"/>
    <property type="match status" value="1"/>
</dbReference>
<evidence type="ECO:0000256" key="1">
    <source>
        <dbReference type="ARBA" id="ARBA00009018"/>
    </source>
</evidence>
<proteinExistence type="inferred from homology"/>
<organism evidence="7">
    <name type="scientific">Thiolapillus brandeum</name>
    <dbReference type="NCBI Taxonomy" id="1076588"/>
    <lineage>
        <taxon>Bacteria</taxon>
        <taxon>Pseudomonadati</taxon>
        <taxon>Pseudomonadota</taxon>
        <taxon>Gammaproteobacteria</taxon>
        <taxon>Chromatiales</taxon>
        <taxon>Sedimenticolaceae</taxon>
        <taxon>Thiolapillus</taxon>
    </lineage>
</organism>
<dbReference type="InterPro" id="IPR001977">
    <property type="entry name" value="Depp_CoAkinase"/>
</dbReference>
<keyword evidence="2 5" id="KW-0547">Nucleotide-binding</keyword>
<comment type="catalytic activity">
    <reaction evidence="5">
        <text>3'-dephospho-CoA + ATP = ADP + CoA + H(+)</text>
        <dbReference type="Rhea" id="RHEA:18245"/>
        <dbReference type="ChEBI" id="CHEBI:15378"/>
        <dbReference type="ChEBI" id="CHEBI:30616"/>
        <dbReference type="ChEBI" id="CHEBI:57287"/>
        <dbReference type="ChEBI" id="CHEBI:57328"/>
        <dbReference type="ChEBI" id="CHEBI:456216"/>
        <dbReference type="EC" id="2.7.1.24"/>
    </reaction>
</comment>
<comment type="similarity">
    <text evidence="1 5">Belongs to the CoaE family.</text>
</comment>
<keyword evidence="5" id="KW-0963">Cytoplasm</keyword>
<dbReference type="PANTHER" id="PTHR10695">
    <property type="entry name" value="DEPHOSPHO-COA KINASE-RELATED"/>
    <property type="match status" value="1"/>
</dbReference>
<dbReference type="PANTHER" id="PTHR10695:SF46">
    <property type="entry name" value="BIFUNCTIONAL COENZYME A SYNTHASE-RELATED"/>
    <property type="match status" value="1"/>
</dbReference>
<keyword evidence="5 7" id="KW-0418">Kinase</keyword>
<dbReference type="HAMAP" id="MF_00376">
    <property type="entry name" value="Dephospho_CoA_kinase"/>
    <property type="match status" value="1"/>
</dbReference>
<dbReference type="Pfam" id="PF01121">
    <property type="entry name" value="CoaE"/>
    <property type="match status" value="1"/>
</dbReference>
<sequence>MNQPLRIGLTGGIGSGKSAASHEFARLGVPVIDTDVIARELVCPGQPALAEIVAQFGDGILDENAGLDRSRLRQTVFSDPAARRQLEAILHPRIRTRADALARDAEGPYCVLVIPLLLESGDDYALDRILVIDVPVELQRRRIAARDGLPDNEVEAILAAQADRAQRLAIADDVIVNDRSHEHLCREIERLHHLYRAAGRPHKA</sequence>
<evidence type="ECO:0000256" key="2">
    <source>
        <dbReference type="ARBA" id="ARBA00022741"/>
    </source>
</evidence>
<keyword evidence="3 5" id="KW-0067">ATP-binding</keyword>
<comment type="function">
    <text evidence="5">Catalyzes the phosphorylation of the 3'-hydroxyl group of dephosphocoenzyme A to form coenzyme A.</text>
</comment>
<evidence type="ECO:0000256" key="5">
    <source>
        <dbReference type="HAMAP-Rule" id="MF_00376"/>
    </source>
</evidence>
<dbReference type="PROSITE" id="PS51219">
    <property type="entry name" value="DPCK"/>
    <property type="match status" value="1"/>
</dbReference>
<protein>
    <recommendedName>
        <fullName evidence="5 6">Dephospho-CoA kinase</fullName>
        <ecNumber evidence="5 6">2.7.1.24</ecNumber>
    </recommendedName>
    <alternativeName>
        <fullName evidence="5">Dephosphocoenzyme A kinase</fullName>
    </alternativeName>
</protein>
<evidence type="ECO:0000256" key="6">
    <source>
        <dbReference type="NCBIfam" id="TIGR00152"/>
    </source>
</evidence>
<dbReference type="NCBIfam" id="TIGR00152">
    <property type="entry name" value="dephospho-CoA kinase"/>
    <property type="match status" value="1"/>
</dbReference>
<name>A0A831RYQ2_9GAMM</name>
<evidence type="ECO:0000256" key="3">
    <source>
        <dbReference type="ARBA" id="ARBA00022840"/>
    </source>
</evidence>
<dbReference type="Proteomes" id="UP000886339">
    <property type="component" value="Unassembled WGS sequence"/>
</dbReference>
<dbReference type="Gene3D" id="3.40.50.300">
    <property type="entry name" value="P-loop containing nucleotide triphosphate hydrolases"/>
    <property type="match status" value="1"/>
</dbReference>
<dbReference type="GO" id="GO:0004140">
    <property type="term" value="F:dephospho-CoA kinase activity"/>
    <property type="evidence" value="ECO:0007669"/>
    <property type="project" value="UniProtKB-UniRule"/>
</dbReference>
<reference evidence="7" key="1">
    <citation type="journal article" date="2020" name="mSystems">
        <title>Genome- and Community-Level Interaction Insights into Carbon Utilization and Element Cycling Functions of Hydrothermarchaeota in Hydrothermal Sediment.</title>
        <authorList>
            <person name="Zhou Z."/>
            <person name="Liu Y."/>
            <person name="Xu W."/>
            <person name="Pan J."/>
            <person name="Luo Z.H."/>
            <person name="Li M."/>
        </authorList>
    </citation>
    <scope>NUCLEOTIDE SEQUENCE [LARGE SCALE GENOMIC DNA]</scope>
    <source>
        <strain evidence="7">HyVt-458</strain>
    </source>
</reference>
<dbReference type="SUPFAM" id="SSF52540">
    <property type="entry name" value="P-loop containing nucleoside triphosphate hydrolases"/>
    <property type="match status" value="1"/>
</dbReference>
<accession>A0A831RYQ2</accession>
<dbReference type="UniPathway" id="UPA00241">
    <property type="reaction ID" value="UER00356"/>
</dbReference>
<comment type="pathway">
    <text evidence="5">Cofactor biosynthesis; coenzyme A biosynthesis; CoA from (R)-pantothenate: step 5/5.</text>
</comment>
<dbReference type="GO" id="GO:0015937">
    <property type="term" value="P:coenzyme A biosynthetic process"/>
    <property type="evidence" value="ECO:0007669"/>
    <property type="project" value="UniProtKB-UniRule"/>
</dbReference>
<comment type="subcellular location">
    <subcellularLocation>
        <location evidence="5">Cytoplasm</location>
    </subcellularLocation>
</comment>
<evidence type="ECO:0000313" key="7">
    <source>
        <dbReference type="EMBL" id="HEC06623.1"/>
    </source>
</evidence>
<dbReference type="EC" id="2.7.1.24" evidence="5 6"/>
<keyword evidence="4 5" id="KW-0173">Coenzyme A biosynthesis</keyword>
<dbReference type="GO" id="GO:0005737">
    <property type="term" value="C:cytoplasm"/>
    <property type="evidence" value="ECO:0007669"/>
    <property type="project" value="UniProtKB-SubCell"/>
</dbReference>
<gene>
    <name evidence="5" type="primary">coaE</name>
    <name evidence="7" type="ORF">ENJ12_07215</name>
</gene>
<keyword evidence="5 7" id="KW-0808">Transferase</keyword>
<dbReference type="AlphaFoldDB" id="A0A831RYQ2"/>
<dbReference type="GO" id="GO:0005524">
    <property type="term" value="F:ATP binding"/>
    <property type="evidence" value="ECO:0007669"/>
    <property type="project" value="UniProtKB-UniRule"/>
</dbReference>
<feature type="binding site" evidence="5">
    <location>
        <begin position="14"/>
        <end position="19"/>
    </location>
    <ligand>
        <name>ATP</name>
        <dbReference type="ChEBI" id="CHEBI:30616"/>
    </ligand>
</feature>